<sequence>MQKCWEEKYERRPDFSFLAHAMGNMLTECYRKKYDQVNESFFKSDHPAVVRAKPHQPAAVTSSPCDSGVDVAQAEQGEEAAASSTDYIIPIPDQKSEESCKVPDMLIESPSSGSSQEPEERSDSAQQEIVASAPKDEADHSPTQEVKKAENPGTSVEEESFL</sequence>
<feature type="compositionally biased region" description="Basic and acidic residues" evidence="1">
    <location>
        <begin position="134"/>
        <end position="150"/>
    </location>
</feature>
<evidence type="ECO:0000256" key="1">
    <source>
        <dbReference type="SAM" id="MobiDB-lite"/>
    </source>
</evidence>
<keyword evidence="3" id="KW-1185">Reference proteome</keyword>
<organism evidence="2 3">
    <name type="scientific">Synaphobranchus kaupii</name>
    <name type="common">Kaup's arrowtooth eel</name>
    <dbReference type="NCBI Taxonomy" id="118154"/>
    <lineage>
        <taxon>Eukaryota</taxon>
        <taxon>Metazoa</taxon>
        <taxon>Chordata</taxon>
        <taxon>Craniata</taxon>
        <taxon>Vertebrata</taxon>
        <taxon>Euteleostomi</taxon>
        <taxon>Actinopterygii</taxon>
        <taxon>Neopterygii</taxon>
        <taxon>Teleostei</taxon>
        <taxon>Anguilliformes</taxon>
        <taxon>Synaphobranchidae</taxon>
        <taxon>Synaphobranchus</taxon>
    </lineage>
</organism>
<dbReference type="Proteomes" id="UP001152622">
    <property type="component" value="Chromosome 10"/>
</dbReference>
<feature type="compositionally biased region" description="Low complexity" evidence="1">
    <location>
        <begin position="72"/>
        <end position="82"/>
    </location>
</feature>
<proteinExistence type="predicted"/>
<dbReference type="AlphaFoldDB" id="A0A9Q1IN74"/>
<accession>A0A9Q1IN74</accession>
<comment type="caution">
    <text evidence="2">The sequence shown here is derived from an EMBL/GenBank/DDBJ whole genome shotgun (WGS) entry which is preliminary data.</text>
</comment>
<protein>
    <submittedName>
        <fullName evidence="2">Uncharacterized protein</fullName>
    </submittedName>
</protein>
<reference evidence="2" key="1">
    <citation type="journal article" date="2023" name="Science">
        <title>Genome structures resolve the early diversification of teleost fishes.</title>
        <authorList>
            <person name="Parey E."/>
            <person name="Louis A."/>
            <person name="Montfort J."/>
            <person name="Bouchez O."/>
            <person name="Roques C."/>
            <person name="Iampietro C."/>
            <person name="Lluch J."/>
            <person name="Castinel A."/>
            <person name="Donnadieu C."/>
            <person name="Desvignes T."/>
            <person name="Floi Bucao C."/>
            <person name="Jouanno E."/>
            <person name="Wen M."/>
            <person name="Mejri S."/>
            <person name="Dirks R."/>
            <person name="Jansen H."/>
            <person name="Henkel C."/>
            <person name="Chen W.J."/>
            <person name="Zahm M."/>
            <person name="Cabau C."/>
            <person name="Klopp C."/>
            <person name="Thompson A.W."/>
            <person name="Robinson-Rechavi M."/>
            <person name="Braasch I."/>
            <person name="Lecointre G."/>
            <person name="Bobe J."/>
            <person name="Postlethwait J.H."/>
            <person name="Berthelot C."/>
            <person name="Roest Crollius H."/>
            <person name="Guiguen Y."/>
        </authorList>
    </citation>
    <scope>NUCLEOTIDE SEQUENCE</scope>
    <source>
        <strain evidence="2">WJC10195</strain>
    </source>
</reference>
<evidence type="ECO:0000313" key="3">
    <source>
        <dbReference type="Proteomes" id="UP001152622"/>
    </source>
</evidence>
<feature type="region of interest" description="Disordered" evidence="1">
    <location>
        <begin position="55"/>
        <end position="162"/>
    </location>
</feature>
<dbReference type="EMBL" id="JAINUF010000010">
    <property type="protein sequence ID" value="KAJ8348148.1"/>
    <property type="molecule type" value="Genomic_DNA"/>
</dbReference>
<gene>
    <name evidence="2" type="ORF">SKAU_G00267370</name>
</gene>
<evidence type="ECO:0000313" key="2">
    <source>
        <dbReference type="EMBL" id="KAJ8348148.1"/>
    </source>
</evidence>
<name>A0A9Q1IN74_SYNKA</name>